<organism evidence="1 2">
    <name type="scientific">Anaerotignum lactatifermentans</name>
    <dbReference type="NCBI Taxonomy" id="160404"/>
    <lineage>
        <taxon>Bacteria</taxon>
        <taxon>Bacillati</taxon>
        <taxon>Bacillota</taxon>
        <taxon>Clostridia</taxon>
        <taxon>Lachnospirales</taxon>
        <taxon>Anaerotignaceae</taxon>
        <taxon>Anaerotignum</taxon>
    </lineage>
</organism>
<name>A0A1Y3U421_9FIRM</name>
<dbReference type="SUPFAM" id="SSF69279">
    <property type="entry name" value="Phage tail proteins"/>
    <property type="match status" value="1"/>
</dbReference>
<protein>
    <recommendedName>
        <fullName evidence="3">Phage tail protein</fullName>
    </recommendedName>
</protein>
<evidence type="ECO:0000313" key="1">
    <source>
        <dbReference type="EMBL" id="OUN41847.1"/>
    </source>
</evidence>
<gene>
    <name evidence="1" type="ORF">B5G26_10435</name>
</gene>
<proteinExistence type="predicted"/>
<dbReference type="EMBL" id="NFHM01000015">
    <property type="protein sequence ID" value="OUN41847.1"/>
    <property type="molecule type" value="Genomic_DNA"/>
</dbReference>
<comment type="caution">
    <text evidence="1">The sequence shown here is derived from an EMBL/GenBank/DDBJ whole genome shotgun (WGS) entry which is preliminary data.</text>
</comment>
<reference evidence="2" key="1">
    <citation type="submission" date="2017-04" db="EMBL/GenBank/DDBJ databases">
        <title>Function of individual gut microbiota members based on whole genome sequencing of pure cultures obtained from chicken caecum.</title>
        <authorList>
            <person name="Medvecky M."/>
            <person name="Cejkova D."/>
            <person name="Polansky O."/>
            <person name="Karasova D."/>
            <person name="Kubasova T."/>
            <person name="Cizek A."/>
            <person name="Rychlik I."/>
        </authorList>
    </citation>
    <scope>NUCLEOTIDE SEQUENCE [LARGE SCALE GENOMIC DNA]</scope>
    <source>
        <strain evidence="2">An75</strain>
    </source>
</reference>
<dbReference type="Gene3D" id="4.10.220.110">
    <property type="match status" value="1"/>
</dbReference>
<dbReference type="Gene3D" id="3.55.50.10">
    <property type="entry name" value="Baseplate protein-like domains"/>
    <property type="match status" value="1"/>
</dbReference>
<dbReference type="RefSeq" id="WP_087989584.1">
    <property type="nucleotide sequence ID" value="NZ_JBKYBB010000004.1"/>
</dbReference>
<dbReference type="Gene3D" id="2.30.110.50">
    <property type="match status" value="1"/>
</dbReference>
<sequence>MGLMDSSYTYAQLREKYQDFTTPKVELNIGGLSLLEQKGISVEQVQIKLSTENAGSASFTINSGYDYEKSSFNSMLKDKVIPGKVVTVKVGYMSATTEVFKGFIASVDIQFDVENGIFFTITAMDARRLMMTDNKPYALYSKPNYSDIVKTIMTRYTALCSLKCDDTNDKLTDVVSQRESDYDFITKKLIQAGRVDREFFIVADKAYFRKPRSVAAPVITLGINNGLKNFSRSLKYLNKIYEVHGYNPDTQTHLIGSAAAKSGDKQSDVIKAGVEVVALSDCKTQSDVADAAKSLAMKAKNENKKASGTCIGLPEIVPGRFLKISGVDSLINKKFYITDVTHTINYNGFLTNFTTEGWD</sequence>
<dbReference type="AlphaFoldDB" id="A0A1Y3U421"/>
<evidence type="ECO:0008006" key="3">
    <source>
        <dbReference type="Google" id="ProtNLM"/>
    </source>
</evidence>
<accession>A0A1Y3U421</accession>
<dbReference type="Pfam" id="PF05954">
    <property type="entry name" value="Phage_GPD"/>
    <property type="match status" value="1"/>
</dbReference>
<evidence type="ECO:0000313" key="2">
    <source>
        <dbReference type="Proteomes" id="UP000195455"/>
    </source>
</evidence>
<dbReference type="Proteomes" id="UP000195455">
    <property type="component" value="Unassembled WGS sequence"/>
</dbReference>